<dbReference type="InterPro" id="IPR016177">
    <property type="entry name" value="DNA-bd_dom_sf"/>
</dbReference>
<comment type="subcellular location">
    <subcellularLocation>
        <location evidence="1">Nucleus</location>
    </subcellularLocation>
</comment>
<evidence type="ECO:0000256" key="4">
    <source>
        <dbReference type="ARBA" id="ARBA00023125"/>
    </source>
</evidence>
<feature type="region of interest" description="Disordered" evidence="9">
    <location>
        <begin position="156"/>
        <end position="176"/>
    </location>
</feature>
<evidence type="ECO:0000259" key="10">
    <source>
        <dbReference type="PROSITE" id="PS51032"/>
    </source>
</evidence>
<dbReference type="AlphaFoldDB" id="A0A7J8TA05"/>
<evidence type="ECO:0000313" key="12">
    <source>
        <dbReference type="Proteomes" id="UP000593561"/>
    </source>
</evidence>
<reference evidence="11 12" key="1">
    <citation type="journal article" date="2019" name="Genome Biol. Evol.">
        <title>Insights into the evolution of the New World diploid cottons (Gossypium, subgenus Houzingenia) based on genome sequencing.</title>
        <authorList>
            <person name="Grover C.E."/>
            <person name="Arick M.A. 2nd"/>
            <person name="Thrash A."/>
            <person name="Conover J.L."/>
            <person name="Sanders W.S."/>
            <person name="Peterson D.G."/>
            <person name="Frelichowski J.E."/>
            <person name="Scheffler J.A."/>
            <person name="Scheffler B.E."/>
            <person name="Wendel J.F."/>
        </authorList>
    </citation>
    <scope>NUCLEOTIDE SEQUENCE [LARGE SCALE GENOMIC DNA]</scope>
    <source>
        <strain evidence="11">27</strain>
        <tissue evidence="11">Leaf</tissue>
    </source>
</reference>
<dbReference type="SMART" id="SM00380">
    <property type="entry name" value="AP2"/>
    <property type="match status" value="1"/>
</dbReference>
<evidence type="ECO:0000313" key="11">
    <source>
        <dbReference type="EMBL" id="MBA0634982.1"/>
    </source>
</evidence>
<evidence type="ECO:0000256" key="8">
    <source>
        <dbReference type="ARBA" id="ARBA00024343"/>
    </source>
</evidence>
<proteinExistence type="inferred from homology"/>
<evidence type="ECO:0000256" key="1">
    <source>
        <dbReference type="ARBA" id="ARBA00004123"/>
    </source>
</evidence>
<dbReference type="PRINTS" id="PR00367">
    <property type="entry name" value="ETHRSPELEMNT"/>
</dbReference>
<dbReference type="InterPro" id="IPR036955">
    <property type="entry name" value="AP2/ERF_dom_sf"/>
</dbReference>
<dbReference type="PROSITE" id="PS51032">
    <property type="entry name" value="AP2_ERF"/>
    <property type="match status" value="1"/>
</dbReference>
<protein>
    <recommendedName>
        <fullName evidence="10">AP2/ERF domain-containing protein</fullName>
    </recommendedName>
</protein>
<organism evidence="11 12">
    <name type="scientific">Gossypium davidsonii</name>
    <name type="common">Davidson's cotton</name>
    <name type="synonym">Gossypium klotzschianum subsp. davidsonii</name>
    <dbReference type="NCBI Taxonomy" id="34287"/>
    <lineage>
        <taxon>Eukaryota</taxon>
        <taxon>Viridiplantae</taxon>
        <taxon>Streptophyta</taxon>
        <taxon>Embryophyta</taxon>
        <taxon>Tracheophyta</taxon>
        <taxon>Spermatophyta</taxon>
        <taxon>Magnoliopsida</taxon>
        <taxon>eudicotyledons</taxon>
        <taxon>Gunneridae</taxon>
        <taxon>Pentapetalae</taxon>
        <taxon>rosids</taxon>
        <taxon>malvids</taxon>
        <taxon>Malvales</taxon>
        <taxon>Malvaceae</taxon>
        <taxon>Malvoideae</taxon>
        <taxon>Gossypium</taxon>
    </lineage>
</organism>
<evidence type="ECO:0000256" key="5">
    <source>
        <dbReference type="ARBA" id="ARBA00023159"/>
    </source>
</evidence>
<dbReference type="CDD" id="cd00018">
    <property type="entry name" value="AP2"/>
    <property type="match status" value="1"/>
</dbReference>
<evidence type="ECO:0000256" key="9">
    <source>
        <dbReference type="SAM" id="MobiDB-lite"/>
    </source>
</evidence>
<keyword evidence="7" id="KW-0539">Nucleus</keyword>
<gene>
    <name evidence="11" type="ORF">Godav_029395</name>
</gene>
<keyword evidence="5" id="KW-0010">Activator</keyword>
<accession>A0A7J8TA05</accession>
<keyword evidence="12" id="KW-1185">Reference proteome</keyword>
<keyword evidence="4" id="KW-0238">DNA-binding</keyword>
<dbReference type="Gene3D" id="3.30.730.10">
    <property type="entry name" value="AP2/ERF domain"/>
    <property type="match status" value="1"/>
</dbReference>
<keyword evidence="6" id="KW-0804">Transcription</keyword>
<feature type="region of interest" description="Disordered" evidence="9">
    <location>
        <begin position="293"/>
        <end position="334"/>
    </location>
</feature>
<evidence type="ECO:0000256" key="7">
    <source>
        <dbReference type="ARBA" id="ARBA00023242"/>
    </source>
</evidence>
<comment type="caution">
    <text evidence="11">The sequence shown here is derived from an EMBL/GenBank/DDBJ whole genome shotgun (WGS) entry which is preliminary data.</text>
</comment>
<dbReference type="GO" id="GO:0003700">
    <property type="term" value="F:DNA-binding transcription factor activity"/>
    <property type="evidence" value="ECO:0007669"/>
    <property type="project" value="InterPro"/>
</dbReference>
<feature type="domain" description="AP2/ERF" evidence="10">
    <location>
        <begin position="229"/>
        <end position="294"/>
    </location>
</feature>
<dbReference type="EMBL" id="JABFAC010240051">
    <property type="protein sequence ID" value="MBA0634982.1"/>
    <property type="molecule type" value="Genomic_DNA"/>
</dbReference>
<feature type="compositionally biased region" description="Basic and acidic residues" evidence="9">
    <location>
        <begin position="293"/>
        <end position="302"/>
    </location>
</feature>
<dbReference type="GO" id="GO:0045893">
    <property type="term" value="P:positive regulation of DNA-templated transcription"/>
    <property type="evidence" value="ECO:0007669"/>
    <property type="project" value="TreeGrafter"/>
</dbReference>
<evidence type="ECO:0000256" key="6">
    <source>
        <dbReference type="ARBA" id="ARBA00023163"/>
    </source>
</evidence>
<dbReference type="Pfam" id="PF00847">
    <property type="entry name" value="AP2"/>
    <property type="match status" value="1"/>
</dbReference>
<dbReference type="PANTHER" id="PTHR31241">
    <property type="entry name" value="DEHYDRATION-RESPONSIVE ELEMENT-BINDING PROTEIN 2C"/>
    <property type="match status" value="1"/>
</dbReference>
<keyword evidence="2" id="KW-0805">Transcription regulation</keyword>
<dbReference type="GO" id="GO:0000976">
    <property type="term" value="F:transcription cis-regulatory region binding"/>
    <property type="evidence" value="ECO:0007669"/>
    <property type="project" value="TreeGrafter"/>
</dbReference>
<feature type="compositionally biased region" description="Low complexity" evidence="9">
    <location>
        <begin position="305"/>
        <end position="319"/>
    </location>
</feature>
<dbReference type="FunFam" id="3.30.730.10:FF:000001">
    <property type="entry name" value="Ethylene-responsive transcription factor 2"/>
    <property type="match status" value="1"/>
</dbReference>
<dbReference type="GO" id="GO:0006950">
    <property type="term" value="P:response to stress"/>
    <property type="evidence" value="ECO:0007669"/>
    <property type="project" value="TreeGrafter"/>
</dbReference>
<name>A0A7J8TA05_GOSDV</name>
<evidence type="ECO:0000256" key="2">
    <source>
        <dbReference type="ARBA" id="ARBA00023015"/>
    </source>
</evidence>
<comment type="similarity">
    <text evidence="8">Belongs to the AP2/ERF transcription factor family. ERF subfamily.</text>
</comment>
<dbReference type="InterPro" id="IPR001471">
    <property type="entry name" value="AP2/ERF_dom"/>
</dbReference>
<dbReference type="Proteomes" id="UP000593561">
    <property type="component" value="Unassembled WGS sequence"/>
</dbReference>
<dbReference type="GO" id="GO:0005634">
    <property type="term" value="C:nucleus"/>
    <property type="evidence" value="ECO:0007669"/>
    <property type="project" value="UniProtKB-SubCell"/>
</dbReference>
<dbReference type="PANTHER" id="PTHR31241:SF62">
    <property type="entry name" value="DEHYDRATION-RESPONSIVE ELEMENT-BINDING PROTEIN 2D"/>
    <property type="match status" value="1"/>
</dbReference>
<evidence type="ECO:0000256" key="3">
    <source>
        <dbReference type="ARBA" id="ARBA00023016"/>
    </source>
</evidence>
<keyword evidence="3" id="KW-0346">Stress response</keyword>
<dbReference type="SUPFAM" id="SSF54171">
    <property type="entry name" value="DNA-binding domain"/>
    <property type="match status" value="1"/>
</dbReference>
<sequence length="656" mass="73600">MSATIEWASSTPKVLSHYCVWRLLVDFDLTLTCTSQSLTLSPSSVVEPDRVLATHRGFPRVDSTVARTTHLGRTTMPRVFTTLSMSHYMVSPSSIANKRWELKVIPNVSVLLAGQACNMALWVLVVHNISLEKVLMQGMMERVVVPMKIKRSSCDTEDGFIGSNKKPRARRNGRESVEDTIEKWKKYNNNNQLGLGEEDGLKKVSKLPAKGSKKGCMQGKGGPENSRCKYRGVRQRIWGKWVAEIRQPINGNRLASKGNNRLWLGTFSNAIDAALAYDEAAKAMYGSYARLNFPDHHSKESVDNSTTEIGSIESTSTSTLDDKRASYETPAVEPVEESKVLLEINSTDKHDYSQVCTEEEAEDAATDARASESTGCNSSKELRIHNSNGINEVKDEECQLRNSCMDSDYYNTQTTLERRGTESEVELSHNIISRPSDFNFRYNYLDNEDQDAGITIFELEPFKDVKVETPVTRENWEGELAGSIESGKGYSCFFSEDDNLKTELTDSDIYCKPISKMKAEGSISRDEVDVEPGGFNDFYNYISFDDVYDLKRYEPPDSSCQQQLNTPTSVGGSFNRSTNKLESVHSWSGDAIADVKPFALIRNDKYGLGGGLQESGNQDETGFDLDHTMEYLRPDVDLDFLEAIKHTDLWFPERGF</sequence>